<keyword evidence="2" id="KW-1185">Reference proteome</keyword>
<dbReference type="EMBL" id="BAAANS010000007">
    <property type="protein sequence ID" value="GAA2090883.1"/>
    <property type="molecule type" value="Genomic_DNA"/>
</dbReference>
<name>A0ABN2WG25_9ACTN</name>
<organism evidence="1 2">
    <name type="scientific">Kitasatospora saccharophila</name>
    <dbReference type="NCBI Taxonomy" id="407973"/>
    <lineage>
        <taxon>Bacteria</taxon>
        <taxon>Bacillati</taxon>
        <taxon>Actinomycetota</taxon>
        <taxon>Actinomycetes</taxon>
        <taxon>Kitasatosporales</taxon>
        <taxon>Streptomycetaceae</taxon>
        <taxon>Kitasatospora</taxon>
    </lineage>
</organism>
<accession>A0ABN2WG25</accession>
<evidence type="ECO:0000313" key="2">
    <source>
        <dbReference type="Proteomes" id="UP001500897"/>
    </source>
</evidence>
<comment type="caution">
    <text evidence="1">The sequence shown here is derived from an EMBL/GenBank/DDBJ whole genome shotgun (WGS) entry which is preliminary data.</text>
</comment>
<evidence type="ECO:0000313" key="1">
    <source>
        <dbReference type="EMBL" id="GAA2090883.1"/>
    </source>
</evidence>
<reference evidence="1 2" key="1">
    <citation type="journal article" date="2019" name="Int. J. Syst. Evol. Microbiol.">
        <title>The Global Catalogue of Microorganisms (GCM) 10K type strain sequencing project: providing services to taxonomists for standard genome sequencing and annotation.</title>
        <authorList>
            <consortium name="The Broad Institute Genomics Platform"/>
            <consortium name="The Broad Institute Genome Sequencing Center for Infectious Disease"/>
            <person name="Wu L."/>
            <person name="Ma J."/>
        </authorList>
    </citation>
    <scope>NUCLEOTIDE SEQUENCE [LARGE SCALE GENOMIC DNA]</scope>
    <source>
        <strain evidence="1 2">JCM 14559</strain>
    </source>
</reference>
<sequence>MPGPGAGLRCGDGGTRAVPRDADGEVTAVRALEREVFLDRPVDLLRVSTALCTGCPSRPVRPAP</sequence>
<protein>
    <submittedName>
        <fullName evidence="1">Uncharacterized protein</fullName>
    </submittedName>
</protein>
<gene>
    <name evidence="1" type="ORF">GCM10009759_14850</name>
</gene>
<proteinExistence type="predicted"/>
<dbReference type="Proteomes" id="UP001500897">
    <property type="component" value="Unassembled WGS sequence"/>
</dbReference>